<organism evidence="1 2">
    <name type="scientific">Oldenlandia corymbosa var. corymbosa</name>
    <dbReference type="NCBI Taxonomy" id="529605"/>
    <lineage>
        <taxon>Eukaryota</taxon>
        <taxon>Viridiplantae</taxon>
        <taxon>Streptophyta</taxon>
        <taxon>Embryophyta</taxon>
        <taxon>Tracheophyta</taxon>
        <taxon>Spermatophyta</taxon>
        <taxon>Magnoliopsida</taxon>
        <taxon>eudicotyledons</taxon>
        <taxon>Gunneridae</taxon>
        <taxon>Pentapetalae</taxon>
        <taxon>asterids</taxon>
        <taxon>lamiids</taxon>
        <taxon>Gentianales</taxon>
        <taxon>Rubiaceae</taxon>
        <taxon>Rubioideae</taxon>
        <taxon>Spermacoceae</taxon>
        <taxon>Hedyotis-Oldenlandia complex</taxon>
        <taxon>Oldenlandia</taxon>
    </lineage>
</organism>
<reference evidence="1" key="1">
    <citation type="submission" date="2023-03" db="EMBL/GenBank/DDBJ databases">
        <authorList>
            <person name="Julca I."/>
        </authorList>
    </citation>
    <scope>NUCLEOTIDE SEQUENCE</scope>
</reference>
<dbReference type="PANTHER" id="PTHR33116:SF70">
    <property type="entry name" value="NON-LTR RETROELEMENT REVERSE TRANSCRIPTASE-LIKE PROTEIN"/>
    <property type="match status" value="1"/>
</dbReference>
<gene>
    <name evidence="1" type="ORF">OLC1_LOCUS16519</name>
</gene>
<proteinExistence type="predicted"/>
<dbReference type="EMBL" id="OX459123">
    <property type="protein sequence ID" value="CAI9108429.1"/>
    <property type="molecule type" value="Genomic_DNA"/>
</dbReference>
<dbReference type="Proteomes" id="UP001161247">
    <property type="component" value="Chromosome 6"/>
</dbReference>
<evidence type="ECO:0000313" key="2">
    <source>
        <dbReference type="Proteomes" id="UP001161247"/>
    </source>
</evidence>
<dbReference type="PANTHER" id="PTHR33116">
    <property type="entry name" value="REVERSE TRANSCRIPTASE ZINC-BINDING DOMAIN-CONTAINING PROTEIN-RELATED-RELATED"/>
    <property type="match status" value="1"/>
</dbReference>
<sequence length="300" mass="34061">MVSKAKIVLYYTPNVETSLAVTLSSMLGVKLVNNLGRYLGVPMIHGRVTKSTYSEVLSKIQNKVKFWNPHRFSLAGRLTLCRSVLAAVPIYTMQSTMLPKGTADQIDKLRRKFLWGASGNEKKMSLINWDTVYQSKNRGGLGLRKLCDVNASFFLKHAWGLLSDEGGYWQQILRAKYEIQSSEILASIDRPNCSLLWKHIANAWPIILAGIRWTVGNGETIRFWSDIWLNHNTPLALQSRIPLTDDDLQKKLNLFMDDCGNWNWNILQQTLPQATLDLIQAIPPPDPTLVWSHLLEIVES</sequence>
<accession>A0AAV1DL06</accession>
<evidence type="ECO:0000313" key="1">
    <source>
        <dbReference type="EMBL" id="CAI9108429.1"/>
    </source>
</evidence>
<keyword evidence="2" id="KW-1185">Reference proteome</keyword>
<dbReference type="AlphaFoldDB" id="A0AAV1DL06"/>
<name>A0AAV1DL06_OLDCO</name>
<protein>
    <submittedName>
        <fullName evidence="1">OLC1v1008013C1</fullName>
    </submittedName>
</protein>